<evidence type="ECO:0000256" key="7">
    <source>
        <dbReference type="SAM" id="Phobius"/>
    </source>
</evidence>
<dbReference type="EMBL" id="CDNY01000003">
    <property type="protein sequence ID" value="CEO33330.1"/>
    <property type="molecule type" value="Genomic_DNA"/>
</dbReference>
<feature type="transmembrane region" description="Helical" evidence="7">
    <location>
        <begin position="6"/>
        <end position="22"/>
    </location>
</feature>
<dbReference type="PANTHER" id="PTHR34582">
    <property type="entry name" value="UPF0702 TRANSMEMBRANE PROTEIN YCAP"/>
    <property type="match status" value="1"/>
</dbReference>
<dbReference type="InterPro" id="IPR007353">
    <property type="entry name" value="DUF421"/>
</dbReference>
<reference evidence="11" key="1">
    <citation type="submission" date="2015-01" db="EMBL/GenBank/DDBJ databases">
        <authorList>
            <person name="Aslett A.Martin."/>
            <person name="De Silva Nishadi"/>
        </authorList>
    </citation>
    <scope>NUCLEOTIDE SEQUENCE [LARGE SCALE GENOMIC DNA]</scope>
    <source>
        <strain evidence="11">UMC4404</strain>
    </source>
</reference>
<name>A0A9P1L4S1_PARSO</name>
<evidence type="ECO:0000256" key="4">
    <source>
        <dbReference type="ARBA" id="ARBA00022692"/>
    </source>
</evidence>
<gene>
    <name evidence="10" type="primary">yetF_1</name>
    <name evidence="10" type="ORF">UMC4404_13101</name>
</gene>
<dbReference type="PANTHER" id="PTHR34582:SF6">
    <property type="entry name" value="UPF0702 TRANSMEMBRANE PROTEIN YCAP"/>
    <property type="match status" value="1"/>
</dbReference>
<feature type="domain" description="YetF C-terminal" evidence="8">
    <location>
        <begin position="83"/>
        <end position="215"/>
    </location>
</feature>
<evidence type="ECO:0000256" key="6">
    <source>
        <dbReference type="ARBA" id="ARBA00023136"/>
    </source>
</evidence>
<dbReference type="AlphaFoldDB" id="A0A9P1L4S1"/>
<sequence length="236" mass="26517">MINEIYIVSIKSIISVSILFILTKIMGKKQISQLTLFDYVVGISIGSIAAELAINESISYIQGITGMTIYALFPILLSFISLKSHLARKILDGVPTILIQNGEINEKGLKKTKMNINDLIEECRLKDVFDIKDIKFAILETSGNLSIQLKSKHKPLTPEDINLKLKDKYLCVNLIIDGKILDNHLEIIGKDIKWLNSELDKKGIKNTSDILLAYMDSSKKINIYLKNKDIPITPTL</sequence>
<evidence type="ECO:0000313" key="11">
    <source>
        <dbReference type="Proteomes" id="UP000049685"/>
    </source>
</evidence>
<dbReference type="GO" id="GO:0005886">
    <property type="term" value="C:plasma membrane"/>
    <property type="evidence" value="ECO:0007669"/>
    <property type="project" value="UniProtKB-SubCell"/>
</dbReference>
<evidence type="ECO:0000259" key="8">
    <source>
        <dbReference type="Pfam" id="PF04239"/>
    </source>
</evidence>
<keyword evidence="5 7" id="KW-1133">Transmembrane helix</keyword>
<feature type="transmembrane region" description="Helical" evidence="7">
    <location>
        <begin position="60"/>
        <end position="82"/>
    </location>
</feature>
<accession>A0A9P1L4S1</accession>
<keyword evidence="6 7" id="KW-0472">Membrane</keyword>
<protein>
    <submittedName>
        <fullName evidence="10">Membrane protein</fullName>
    </submittedName>
</protein>
<evidence type="ECO:0000256" key="1">
    <source>
        <dbReference type="ARBA" id="ARBA00004651"/>
    </source>
</evidence>
<proteinExistence type="inferred from homology"/>
<dbReference type="Pfam" id="PF04239">
    <property type="entry name" value="DUF421"/>
    <property type="match status" value="1"/>
</dbReference>
<dbReference type="InterPro" id="IPR048454">
    <property type="entry name" value="YetF_N"/>
</dbReference>
<dbReference type="Proteomes" id="UP000049685">
    <property type="component" value="Unassembled WGS sequence"/>
</dbReference>
<comment type="subcellular location">
    <subcellularLocation>
        <location evidence="1">Cell membrane</location>
        <topology evidence="1">Multi-pass membrane protein</topology>
    </subcellularLocation>
</comment>
<dbReference type="RefSeq" id="WP_055331643.1">
    <property type="nucleotide sequence ID" value="NZ_CDLK01000002.1"/>
</dbReference>
<organism evidence="10 11">
    <name type="scientific">Paraclostridium sordellii</name>
    <name type="common">Clostridium sordellii</name>
    <dbReference type="NCBI Taxonomy" id="1505"/>
    <lineage>
        <taxon>Bacteria</taxon>
        <taxon>Bacillati</taxon>
        <taxon>Bacillota</taxon>
        <taxon>Clostridia</taxon>
        <taxon>Peptostreptococcales</taxon>
        <taxon>Peptostreptococcaceae</taxon>
        <taxon>Paraclostridium</taxon>
    </lineage>
</organism>
<evidence type="ECO:0000313" key="10">
    <source>
        <dbReference type="EMBL" id="CEO33330.1"/>
    </source>
</evidence>
<feature type="transmembrane region" description="Helical" evidence="7">
    <location>
        <begin position="34"/>
        <end position="54"/>
    </location>
</feature>
<evidence type="ECO:0000256" key="5">
    <source>
        <dbReference type="ARBA" id="ARBA00022989"/>
    </source>
</evidence>
<evidence type="ECO:0000259" key="9">
    <source>
        <dbReference type="Pfam" id="PF20730"/>
    </source>
</evidence>
<comment type="caution">
    <text evidence="10">The sequence shown here is derived from an EMBL/GenBank/DDBJ whole genome shotgun (WGS) entry which is preliminary data.</text>
</comment>
<comment type="similarity">
    <text evidence="2">Belongs to the UPF0702 family.</text>
</comment>
<keyword evidence="3" id="KW-1003">Cell membrane</keyword>
<dbReference type="Gene3D" id="3.30.240.20">
    <property type="entry name" value="bsu07140 like domains"/>
    <property type="match status" value="2"/>
</dbReference>
<dbReference type="Pfam" id="PF20730">
    <property type="entry name" value="YetF_N"/>
    <property type="match status" value="1"/>
</dbReference>
<evidence type="ECO:0000256" key="3">
    <source>
        <dbReference type="ARBA" id="ARBA00022475"/>
    </source>
</evidence>
<feature type="domain" description="YetF-like N-terminal transmembrane" evidence="9">
    <location>
        <begin position="8"/>
        <end position="80"/>
    </location>
</feature>
<dbReference type="InterPro" id="IPR023090">
    <property type="entry name" value="UPF0702_alpha/beta_dom_sf"/>
</dbReference>
<evidence type="ECO:0000256" key="2">
    <source>
        <dbReference type="ARBA" id="ARBA00006448"/>
    </source>
</evidence>
<keyword evidence="4 7" id="KW-0812">Transmembrane</keyword>